<protein>
    <submittedName>
        <fullName evidence="1">Uncharacterized protein</fullName>
    </submittedName>
</protein>
<dbReference type="EMBL" id="CP003374">
    <property type="protein sequence ID" value="AGB34127.1"/>
    <property type="molecule type" value="Genomic_DNA"/>
</dbReference>
<dbReference type="AlphaFoldDB" id="L0JU13"/>
<proteinExistence type="predicted"/>
<geneLocation type="plasmid" evidence="1 2">
    <name>pNATPE02</name>
</geneLocation>
<reference evidence="2" key="1">
    <citation type="submission" date="2012-02" db="EMBL/GenBank/DDBJ databases">
        <title>Complete sequence of plasmid 2 of Natrinema pellirubrum DSM 15624.</title>
        <authorList>
            <person name="Lucas S."/>
            <person name="Han J."/>
            <person name="Lapidus A."/>
            <person name="Cheng J.-F."/>
            <person name="Goodwin L."/>
            <person name="Pitluck S."/>
            <person name="Peters L."/>
            <person name="Teshima H."/>
            <person name="Detter J.C."/>
            <person name="Han C."/>
            <person name="Tapia R."/>
            <person name="Land M."/>
            <person name="Hauser L."/>
            <person name="Kyrpides N."/>
            <person name="Ivanova N."/>
            <person name="Pagani I."/>
            <person name="Sproer C."/>
            <person name="Anderson I."/>
            <person name="Woyke T."/>
        </authorList>
    </citation>
    <scope>NUCLEOTIDE SEQUENCE [LARGE SCALE GENOMIC DNA]</scope>
    <source>
        <strain evidence="2">DSM 15624 / JCM 10476 / NCIMB 786</strain>
        <plasmid evidence="2">pNATPE02</plasmid>
    </source>
</reference>
<gene>
    <name evidence="1" type="ordered locus">Natpe_4437</name>
</gene>
<name>L0JU13_NATP1</name>
<accession>L0JU13</accession>
<organism evidence="1 2">
    <name type="scientific">Natrinema pellirubrum (strain DSM 15624 / CIP 106293 / JCM 10476 / NCIMB 786 / 157)</name>
    <dbReference type="NCBI Taxonomy" id="797303"/>
    <lineage>
        <taxon>Archaea</taxon>
        <taxon>Methanobacteriati</taxon>
        <taxon>Methanobacteriota</taxon>
        <taxon>Stenosarchaea group</taxon>
        <taxon>Halobacteria</taxon>
        <taxon>Halobacteriales</taxon>
        <taxon>Natrialbaceae</taxon>
        <taxon>Natrinema</taxon>
    </lineage>
</organism>
<evidence type="ECO:0000313" key="1">
    <source>
        <dbReference type="EMBL" id="AGB34127.1"/>
    </source>
</evidence>
<dbReference type="HOGENOM" id="CLU_2893353_0_0_2"/>
<evidence type="ECO:0000313" key="2">
    <source>
        <dbReference type="Proteomes" id="UP000010843"/>
    </source>
</evidence>
<dbReference type="KEGG" id="npe:Natpe_4437"/>
<keyword evidence="1" id="KW-0614">Plasmid</keyword>
<sequence length="62" mass="7046">MWGMSKPPTGQSARCPEFNAEAMAIIPQNSFLIKSEENADGKAWVNCRECGERFLAFFQFKE</sequence>
<dbReference type="Proteomes" id="UP000010843">
    <property type="component" value="Plasmid pNATPE02"/>
</dbReference>